<dbReference type="PANTHER" id="PTHR33541">
    <property type="entry name" value="PROTEIN BIG GRAIN 1-LIKE A-RELATED"/>
    <property type="match status" value="1"/>
</dbReference>
<evidence type="ECO:0000256" key="2">
    <source>
        <dbReference type="ARBA" id="ARBA00004236"/>
    </source>
</evidence>
<dbReference type="STRING" id="4097.A0A1S4BX17"/>
<dbReference type="GO" id="GO:0009734">
    <property type="term" value="P:auxin-activated signaling pathway"/>
    <property type="evidence" value="ECO:0007669"/>
    <property type="project" value="UniProtKB-KW"/>
</dbReference>
<reference evidence="9" key="2">
    <citation type="submission" date="2025-08" db="UniProtKB">
        <authorList>
            <consortium name="RefSeq"/>
        </authorList>
    </citation>
    <scope>IDENTIFICATION</scope>
</reference>
<proteinExistence type="inferred from homology"/>
<evidence type="ECO:0000256" key="5">
    <source>
        <dbReference type="ARBA" id="ARBA00022475"/>
    </source>
</evidence>
<dbReference type="InterPro" id="IPR039621">
    <property type="entry name" value="BG1-like"/>
</dbReference>
<keyword evidence="4" id="KW-0813">Transport</keyword>
<keyword evidence="8" id="KW-1185">Reference proteome</keyword>
<evidence type="ECO:0000256" key="7">
    <source>
        <dbReference type="ARBA" id="ARBA00023294"/>
    </source>
</evidence>
<accession>A0A1S4BX17</accession>
<sequence>MEKEKLSRKHYKNPSFSSSLLDEIYRSIDGYDQRKEVSKLPKETKKYSNRSNEIAKAKANNNNKSIEDEEIASFRRACLIEKWMEKKVKDKILMTKKGPSLPDLLDNDPLFFSSTSSSESNSGTLSTTSSEADCFYSEKFSRNTTSTTCFAAPKSKKSVRRASVSPRLERRCQNPLYTTEQSHEIYLFDDYHSQKTEENEESLIKSKSRALKIYNNLKKVKQPISPGGRLTNFLSSIFNNGNGKKSKNLANIERNAKSARAASSTCSSASSFSRSCLSSKTTSNLTQKFQNGVKRTVRFNPVSVIVDEDCRPCGHKCIYDQESDNFQKLKSQGNAAIIEKNRKFEVTKVDSLKSYQHIKKKNDYIVDYTEEEDFEEEDEDAASDSSSDLFEIDHLAFFGNNRFCEELPVYETTHLDTNRGIANRFIR</sequence>
<dbReference type="PANTHER" id="PTHR33541:SF12">
    <property type="entry name" value="PROTEIN BIG GRAIN 1-LIKE A"/>
    <property type="match status" value="1"/>
</dbReference>
<dbReference type="OrthoDB" id="680041at2759"/>
<keyword evidence="7" id="KW-0927">Auxin signaling pathway</keyword>
<keyword evidence="6" id="KW-0472">Membrane</keyword>
<comment type="similarity">
    <text evidence="3">Belongs to the BIG GRAIN 1 (BG1) plant protein family.</text>
</comment>
<dbReference type="AlphaFoldDB" id="A0A1S4BX17"/>
<dbReference type="KEGG" id="nta:107812681"/>
<evidence type="ECO:0000256" key="1">
    <source>
        <dbReference type="ARBA" id="ARBA00002281"/>
    </source>
</evidence>
<dbReference type="PaxDb" id="4097-A0A1S4BX17"/>
<protein>
    <submittedName>
        <fullName evidence="9">Protein BIG GRAIN 1-like B</fullName>
    </submittedName>
</protein>
<evidence type="ECO:0000256" key="3">
    <source>
        <dbReference type="ARBA" id="ARBA00010067"/>
    </source>
</evidence>
<dbReference type="Proteomes" id="UP000790787">
    <property type="component" value="Chromosome 23"/>
</dbReference>
<dbReference type="GO" id="GO:0005886">
    <property type="term" value="C:plasma membrane"/>
    <property type="evidence" value="ECO:0007669"/>
    <property type="project" value="UniProtKB-SubCell"/>
</dbReference>
<evidence type="ECO:0000256" key="4">
    <source>
        <dbReference type="ARBA" id="ARBA00022448"/>
    </source>
</evidence>
<dbReference type="RefSeq" id="XP_016493319.1">
    <property type="nucleotide sequence ID" value="XM_016637833.1"/>
</dbReference>
<evidence type="ECO:0000313" key="8">
    <source>
        <dbReference type="Proteomes" id="UP000790787"/>
    </source>
</evidence>
<organism evidence="8 9">
    <name type="scientific">Nicotiana tabacum</name>
    <name type="common">Common tobacco</name>
    <dbReference type="NCBI Taxonomy" id="4097"/>
    <lineage>
        <taxon>Eukaryota</taxon>
        <taxon>Viridiplantae</taxon>
        <taxon>Streptophyta</taxon>
        <taxon>Embryophyta</taxon>
        <taxon>Tracheophyta</taxon>
        <taxon>Spermatophyta</taxon>
        <taxon>Magnoliopsida</taxon>
        <taxon>eudicotyledons</taxon>
        <taxon>Gunneridae</taxon>
        <taxon>Pentapetalae</taxon>
        <taxon>asterids</taxon>
        <taxon>lamiids</taxon>
        <taxon>Solanales</taxon>
        <taxon>Solanaceae</taxon>
        <taxon>Nicotianoideae</taxon>
        <taxon>Nicotianeae</taxon>
        <taxon>Nicotiana</taxon>
    </lineage>
</organism>
<dbReference type="GeneID" id="107812681"/>
<evidence type="ECO:0000313" key="9">
    <source>
        <dbReference type="RefSeq" id="XP_016493319.1"/>
    </source>
</evidence>
<dbReference type="OMA" id="EEDTRVM"/>
<reference evidence="8" key="1">
    <citation type="journal article" date="2014" name="Nat. Commun.">
        <title>The tobacco genome sequence and its comparison with those of tomato and potato.</title>
        <authorList>
            <person name="Sierro N."/>
            <person name="Battey J.N."/>
            <person name="Ouadi S."/>
            <person name="Bakaher N."/>
            <person name="Bovet L."/>
            <person name="Willig A."/>
            <person name="Goepfert S."/>
            <person name="Peitsch M.C."/>
            <person name="Ivanov N.V."/>
        </authorList>
    </citation>
    <scope>NUCLEOTIDE SEQUENCE [LARGE SCALE GENOMIC DNA]</scope>
</reference>
<evidence type="ECO:0000256" key="6">
    <source>
        <dbReference type="ARBA" id="ARBA00023136"/>
    </source>
</evidence>
<name>A0A1S4BX17_TOBAC</name>
<keyword evidence="5" id="KW-1003">Cell membrane</keyword>
<comment type="subcellular location">
    <subcellularLocation>
        <location evidence="2">Cell membrane</location>
    </subcellularLocation>
</comment>
<comment type="function">
    <text evidence="1">Involved in auxin transport. Regulator of the auxin signaling pathway.</text>
</comment>
<gene>
    <name evidence="9" type="primary">LOC107812681</name>
</gene>